<protein>
    <submittedName>
        <fullName evidence="1">Uncharacterized protein</fullName>
    </submittedName>
</protein>
<dbReference type="Pfam" id="PF20292">
    <property type="entry name" value="MC7"/>
    <property type="match status" value="1"/>
</dbReference>
<reference evidence="1 2" key="1">
    <citation type="submission" date="2018-08" db="EMBL/GenBank/DDBJ databases">
        <title>Analysis of the genomic diversity of Mexican Acinetobacter haemolyticus clinical isolates.</title>
        <authorList>
            <person name="Castro-Jaimes S."/>
            <person name="Cevallos M.A."/>
        </authorList>
    </citation>
    <scope>NUCLEOTIDE SEQUENCE [LARGE SCALE GENOMIC DNA]</scope>
    <source>
        <strain evidence="1 2">AN43</strain>
    </source>
</reference>
<evidence type="ECO:0000313" key="2">
    <source>
        <dbReference type="Proteomes" id="UP000463868"/>
    </source>
</evidence>
<dbReference type="InterPro" id="IPR046900">
    <property type="entry name" value="ABC-3C_MC7"/>
</dbReference>
<name>A0A6L9DZ68_ACIHA</name>
<sequence length="73" mass="8542">MITPNKTISLKDSIIYKSIYIMEEKFEDIHISVLYNSVMSKFDGVDEFMYSIDTLYLLDLINFDFELGIVSKC</sequence>
<accession>A0A6L9DZ68</accession>
<gene>
    <name evidence="1" type="ORF">AhaeAN43_16615</name>
</gene>
<dbReference type="EMBL" id="CP031976">
    <property type="protein sequence ID" value="QHI14849.1"/>
    <property type="molecule type" value="Genomic_DNA"/>
</dbReference>
<organism evidence="1 2">
    <name type="scientific">Acinetobacter haemolyticus</name>
    <dbReference type="NCBI Taxonomy" id="29430"/>
    <lineage>
        <taxon>Bacteria</taxon>
        <taxon>Pseudomonadati</taxon>
        <taxon>Pseudomonadota</taxon>
        <taxon>Gammaproteobacteria</taxon>
        <taxon>Moraxellales</taxon>
        <taxon>Moraxellaceae</taxon>
        <taxon>Acinetobacter</taxon>
    </lineage>
</organism>
<dbReference type="AlphaFoldDB" id="A0A6L9DZ68"/>
<evidence type="ECO:0000313" key="1">
    <source>
        <dbReference type="EMBL" id="QHI14849.1"/>
    </source>
</evidence>
<dbReference type="Proteomes" id="UP000463868">
    <property type="component" value="Chromosome"/>
</dbReference>
<proteinExistence type="predicted"/>
<dbReference type="RefSeq" id="WP_005092637.1">
    <property type="nucleotide sequence ID" value="NZ_CP031972.1"/>
</dbReference>